<dbReference type="Proteomes" id="UP000236731">
    <property type="component" value="Unassembled WGS sequence"/>
</dbReference>
<dbReference type="Pfam" id="PF03633">
    <property type="entry name" value="Glyco_hydro_65C"/>
    <property type="match status" value="1"/>
</dbReference>
<evidence type="ECO:0000259" key="2">
    <source>
        <dbReference type="Pfam" id="PF22422"/>
    </source>
</evidence>
<reference evidence="4" key="1">
    <citation type="submission" date="2016-10" db="EMBL/GenBank/DDBJ databases">
        <authorList>
            <person name="Varghese N."/>
            <person name="Submissions S."/>
        </authorList>
    </citation>
    <scope>NUCLEOTIDE SEQUENCE [LARGE SCALE GENOMIC DNA]</scope>
    <source>
        <strain evidence="4">DSM 22361</strain>
    </source>
</reference>
<dbReference type="EMBL" id="FNUT01000013">
    <property type="protein sequence ID" value="SEG67887.1"/>
    <property type="molecule type" value="Genomic_DNA"/>
</dbReference>
<dbReference type="InterPro" id="IPR012341">
    <property type="entry name" value="6hp_glycosidase-like_sf"/>
</dbReference>
<dbReference type="InterPro" id="IPR054491">
    <property type="entry name" value="MGH1-like_GH"/>
</dbReference>
<feature type="domain" description="Glycoside hydrolase family 65 C-terminal" evidence="1">
    <location>
        <begin position="436"/>
        <end position="491"/>
    </location>
</feature>
<name>A0A1H6C580_9SPHI</name>
<dbReference type="GO" id="GO:0005975">
    <property type="term" value="P:carbohydrate metabolic process"/>
    <property type="evidence" value="ECO:0007669"/>
    <property type="project" value="InterPro"/>
</dbReference>
<dbReference type="Pfam" id="PF22422">
    <property type="entry name" value="MGH1-like_GH"/>
    <property type="match status" value="1"/>
</dbReference>
<dbReference type="Gene3D" id="1.50.10.10">
    <property type="match status" value="1"/>
</dbReference>
<dbReference type="InterPro" id="IPR005194">
    <property type="entry name" value="Glyco_hydro_65_C"/>
</dbReference>
<keyword evidence="4" id="KW-1185">Reference proteome</keyword>
<feature type="domain" description="Mannosylglycerate hydrolase MGH1-like glycoside hydrolase" evidence="2">
    <location>
        <begin position="100"/>
        <end position="418"/>
    </location>
</feature>
<evidence type="ECO:0000313" key="4">
    <source>
        <dbReference type="Proteomes" id="UP000236731"/>
    </source>
</evidence>
<evidence type="ECO:0000313" key="3">
    <source>
        <dbReference type="EMBL" id="SEG67887.1"/>
    </source>
</evidence>
<sequence>MSSCLILPLIGLGQVDLREKLDTYVQEFNQQDNEAVVHMVNNARSAEWMKSNIPLLDVPDSAIEKVYYFRWWSYRKHIKHTPEGIIVTEFIEPVKHAARYNAISCALGHHLYEGRWLRNSNFLKEYVDFWMYHADKGENRPRFHQFSSWLPDALLAYYKVENDKNYLLNRIDDLDKDLDQWEKERQLNNGLFWQHDVKDGMEESVSGGRRVNNMRPTINSYMYGNAAAMIELAKMAGREDLEKKYSLKAETFKKQVVDSLWDKNEHFFKTKLEDGKLHDAREAIGFIPWYFQIPPDNNHFAEAWKQVSDTAGFNAPWGVTTAERREPTFRTRGTGHSCEWDGAIWPFATSQTLRGMANFLANYKNHAGVDHDEFYREVAKYAKSHIFDGKAYIGEYQDEKSGYWLKGDDPRSKFYNHSTYADVIIQDLIGFKPALENEFELKPLIPEGKWDYFALQDLRYKGHDVSIYWDKMGNRYQRGRGLMVYVDGKLVSKSNKLENLKIKLK</sequence>
<protein>
    <submittedName>
        <fullName evidence="3">Trehalase</fullName>
    </submittedName>
</protein>
<dbReference type="SUPFAM" id="SSF48208">
    <property type="entry name" value="Six-hairpin glycosidases"/>
    <property type="match status" value="1"/>
</dbReference>
<proteinExistence type="predicted"/>
<dbReference type="AlphaFoldDB" id="A0A1H6C580"/>
<accession>A0A1H6C580</accession>
<organism evidence="3 4">
    <name type="scientific">Sphingobacterium lactis</name>
    <dbReference type="NCBI Taxonomy" id="797291"/>
    <lineage>
        <taxon>Bacteria</taxon>
        <taxon>Pseudomonadati</taxon>
        <taxon>Bacteroidota</taxon>
        <taxon>Sphingobacteriia</taxon>
        <taxon>Sphingobacteriales</taxon>
        <taxon>Sphingobacteriaceae</taxon>
        <taxon>Sphingobacterium</taxon>
    </lineage>
</organism>
<gene>
    <name evidence="3" type="ORF">SAMN05421877_11350</name>
</gene>
<evidence type="ECO:0000259" key="1">
    <source>
        <dbReference type="Pfam" id="PF03633"/>
    </source>
</evidence>
<dbReference type="InterPro" id="IPR008928">
    <property type="entry name" value="6-hairpin_glycosidase_sf"/>
</dbReference>